<gene>
    <name evidence="2" type="ORF">U1T56_19740</name>
</gene>
<evidence type="ECO:0000313" key="2">
    <source>
        <dbReference type="EMBL" id="MEK0085391.1"/>
    </source>
</evidence>
<evidence type="ECO:0000313" key="3">
    <source>
        <dbReference type="Proteomes" id="UP001375743"/>
    </source>
</evidence>
<organism evidence="2 3">
    <name type="scientific">Benzoatithermus flavus</name>
    <dbReference type="NCBI Taxonomy" id="3108223"/>
    <lineage>
        <taxon>Bacteria</taxon>
        <taxon>Pseudomonadati</taxon>
        <taxon>Pseudomonadota</taxon>
        <taxon>Alphaproteobacteria</taxon>
        <taxon>Geminicoccales</taxon>
        <taxon>Geminicoccaceae</taxon>
        <taxon>Benzoatithermus</taxon>
    </lineage>
</organism>
<feature type="chain" id="PRO_5045766449" evidence="1">
    <location>
        <begin position="33"/>
        <end position="864"/>
    </location>
</feature>
<keyword evidence="3" id="KW-1185">Reference proteome</keyword>
<dbReference type="InterPro" id="IPR019405">
    <property type="entry name" value="Lactonase_7-beta_prop"/>
</dbReference>
<dbReference type="EMBL" id="JBBLZC010000026">
    <property type="protein sequence ID" value="MEK0085391.1"/>
    <property type="molecule type" value="Genomic_DNA"/>
</dbReference>
<dbReference type="Gene3D" id="2.130.10.10">
    <property type="entry name" value="YVTN repeat-like/Quinoprotein amine dehydrogenase"/>
    <property type="match status" value="2"/>
</dbReference>
<dbReference type="InterPro" id="IPR011048">
    <property type="entry name" value="Haem_d1_sf"/>
</dbReference>
<dbReference type="SUPFAM" id="SSF46626">
    <property type="entry name" value="Cytochrome c"/>
    <property type="match status" value="1"/>
</dbReference>
<dbReference type="InterPro" id="IPR011045">
    <property type="entry name" value="N2O_reductase_N"/>
</dbReference>
<dbReference type="SUPFAM" id="SSF51004">
    <property type="entry name" value="C-terminal (heme d1) domain of cytochrome cd1-nitrite reductase"/>
    <property type="match status" value="1"/>
</dbReference>
<dbReference type="Proteomes" id="UP001375743">
    <property type="component" value="Unassembled WGS sequence"/>
</dbReference>
<sequence length="864" mass="92128">MNSRLDRARWRRGARRLSGSAASLAVLTLASAVPMAQTSAGSPAEAVFGRPTTSSPIALSLDDRLVWSVNPKDDTVSVIRTDTNQVVRTIRVGDEPQSVALDPNNQFAFVANAAGSSVSVIRITNPHQAGFNAVVERTLVTGAEPWNIVISPDGKRVFVANSAQDTITVINAQTRTVIGHVDLRDSLCNAPDRRRHFQPRGLAVTQANDLLYVTQFLSFTRRGGRQGIDTGKEGAVCQLRIDTNATQIGGYQPLRRIALAPSNTGFAIDANGDGTPDPTRAFPNQLQSIVIRGDRAFLPNIAASASGPLQFQNDTEAFLNVLQGVTGGGAPVDRTALNLHLGARNPEPGRKTLFFANPWAIAFTNQSGNGNAYVVSAGSDLLVKLNVSAAGVIGFTVDMDTTRYIDLNDPNDPDTRGDNAGKNPRGIAITGDGRKAYVANFVSRNVSVVDLTRDAVADVVRTAALPPPGSQAERVLVGAEMFFSSRGHFNRRGLTVPTDERLSQAGWQNCASCHFEGLTDGVVWQFNPGPRKSISLAGTFDPHNRNRQRILNYSALRDEVEDFELNIRNVSGPGGLANPIGCSAPPPPQSNFDPNHGLLLGDVDRNQPPCVINDFLKPNRGRTQVTVTLPGSSVAVPALDALNLWVKFAVRTPNAPLTDAQIAGGVPRSQIQAGRALFASAGCTNCHNGGLWSKSVLDFGPPPAAGDIFCERNINNPALPGCQTDPIRGNPVAFQYLDRFLEDVGSYNLGVRGGNNPIGNNVGAVELATQVLVAGRAQPPQDGLGIDFNGDGRGVGFSVPSLLGIHAVPPYMHNGACETIACVVSDREHRTGNGRFPDRLADPAQQRLVTRFVEAIDARATPFR</sequence>
<dbReference type="SUPFAM" id="SSF50974">
    <property type="entry name" value="Nitrous oxide reductase, N-terminal domain"/>
    <property type="match status" value="1"/>
</dbReference>
<dbReference type="InterPro" id="IPR015943">
    <property type="entry name" value="WD40/YVTN_repeat-like_dom_sf"/>
</dbReference>
<dbReference type="PANTHER" id="PTHR47197">
    <property type="entry name" value="PROTEIN NIRF"/>
    <property type="match status" value="1"/>
</dbReference>
<evidence type="ECO:0000256" key="1">
    <source>
        <dbReference type="SAM" id="SignalP"/>
    </source>
</evidence>
<keyword evidence="1" id="KW-0732">Signal</keyword>
<dbReference type="Pfam" id="PF10282">
    <property type="entry name" value="Lactonase"/>
    <property type="match status" value="1"/>
</dbReference>
<comment type="caution">
    <text evidence="2">The sequence shown here is derived from an EMBL/GenBank/DDBJ whole genome shotgun (WGS) entry which is preliminary data.</text>
</comment>
<dbReference type="PANTHER" id="PTHR47197:SF3">
    <property type="entry name" value="DIHYDRO-HEME D1 DEHYDROGENASE"/>
    <property type="match status" value="1"/>
</dbReference>
<proteinExistence type="predicted"/>
<dbReference type="InterPro" id="IPR036909">
    <property type="entry name" value="Cyt_c-like_dom_sf"/>
</dbReference>
<dbReference type="InterPro" id="IPR051200">
    <property type="entry name" value="Host-pathogen_enzymatic-act"/>
</dbReference>
<protein>
    <submittedName>
        <fullName evidence="2">Beta-propeller fold lactonase family protein</fullName>
    </submittedName>
</protein>
<name>A0ABU8XWH5_9PROT</name>
<dbReference type="RefSeq" id="WP_418161240.1">
    <property type="nucleotide sequence ID" value="NZ_JBBLZC010000026.1"/>
</dbReference>
<dbReference type="NCBIfam" id="TIGR02276">
    <property type="entry name" value="beta_rpt_yvtn"/>
    <property type="match status" value="2"/>
</dbReference>
<feature type="signal peptide" evidence="1">
    <location>
        <begin position="1"/>
        <end position="32"/>
    </location>
</feature>
<dbReference type="InterPro" id="IPR011964">
    <property type="entry name" value="YVTN_b-propeller_repeat"/>
</dbReference>
<dbReference type="Gene3D" id="1.10.760.10">
    <property type="entry name" value="Cytochrome c-like domain"/>
    <property type="match status" value="1"/>
</dbReference>
<accession>A0ABU8XWH5</accession>
<reference evidence="2 3" key="1">
    <citation type="submission" date="2024-01" db="EMBL/GenBank/DDBJ databases">
        <title>Multi-omics insights into the function and evolution of sodium benzoate biodegradation pathways in Benzoatithermus flavus gen. nov., sp. nov. from hot spring.</title>
        <authorList>
            <person name="Hu C.-J."/>
            <person name="Li W.-J."/>
        </authorList>
    </citation>
    <scope>NUCLEOTIDE SEQUENCE [LARGE SCALE GENOMIC DNA]</scope>
    <source>
        <strain evidence="2 3">SYSU G07066</strain>
    </source>
</reference>